<dbReference type="InterPro" id="IPR005135">
    <property type="entry name" value="Endo/exonuclease/phosphatase"/>
</dbReference>
<gene>
    <name evidence="3" type="ORF">A4X13_0g8264</name>
</gene>
<dbReference type="AlphaFoldDB" id="A0A8T8SFH1"/>
<accession>A0A8T8SFH1</accession>
<reference evidence="3" key="1">
    <citation type="submission" date="2016-04" db="EMBL/GenBank/DDBJ databases">
        <authorList>
            <person name="Nguyen H.D."/>
            <person name="Samba Siva P."/>
            <person name="Cullis J."/>
            <person name="Levesque C.A."/>
            <person name="Hambleton S."/>
        </authorList>
    </citation>
    <scope>NUCLEOTIDE SEQUENCE</scope>
    <source>
        <strain evidence="3">DAOMC 236416</strain>
    </source>
</reference>
<dbReference type="Pfam" id="PF03372">
    <property type="entry name" value="Exo_endo_phos"/>
    <property type="match status" value="1"/>
</dbReference>
<sequence length="1108" mass="122242">MTKLSQIRLWLEEDADVVCVQETWHQDAGVYRSEPSFWVESEPVRRTSNGRGLDGLAIFVAPRLRAFISTFTRDEFTLRLTLKTGVSLGFLYTPPRLLASELPAIVETLSGCDVVMGDFNVKMGELYGWGQFGGVAPWRKFDAIAPWLDRNGFHVISPMPTNTFPAPVPRWDHALARRDLAMSGSCRLTYLQPEFATDHLALLLEVPLPPEQEAQLSSSPNGLRRPRLAQLRDPQRVDALRGAYRSNADAVSGALDVAEARAAEQQHTSASVQDIVDFADDVLHKVVMECSLEVLGSYDAVKVRSLPDKEMGRLVEEATHSSTSAQRLWKKVKRGKVRRMVASEEAAAAGRSAAEEARGYWGEQWSSFGKKEPAPSGLGADEPRWIDIWSPSLSKEFSAEAVARALRRYPGHKSGGEDGDHATLFNVLAGDEVKSPSQRPPPSPPRLPAQDREHRLPRRAHSQPLNPRAAPFVPRSVPLSEASPFESPFVSHLSRLFRLVAASGVTPARWGRALVHLIPKKKEGDPTAATSRPIGLLPMFRRLFESIFVRRLDPSRSWARLHAGQAGFRRGWSCQSALVVNHEAAHTRRNIAVFLDLANAFPSIMPSLVAKVLADRGAPLSEQRLVWALLTSGASAVLVVNGQQCEPLPFLRGLTQGSVISPALFNLIIDDLVKKLNAQAQLKSLRAVFFADDGALTVESVEEGQRLLDIAEEWATRMGLRFNVGKCGVVARRPTRLSIYGQTIPQVPSYKYLGVPRDVGGLDMVAYLDRVNTSMRAVFRLLCAVGVRWSGAVRLRTYKAVCRSIGEYGAPLVALLLQDSSPPLLSVALAASDSLHTDAVRWITSTGSHTALGESMSGLLPPVLRFRLLAAALVHHLQHSDVHNPVRSLLIRTLPASSSVLLRSISSCYAYNEYLGAARLHAREARGRGGARKAPLTMRGWFGMWRRNWVATATGVLGARISPAQRDGGGVDGILAIVDGAERRAAAAWRCGAWLLDRDCICGEAFNRRHFDCLTTHPDHVFHESLNIKDQRQTWERRVREHHLKATIMEMDFALGHPDERWHRAALEMLATWETRLQVRRKELTSTSGVMSQDSVQMAGGTSSLSAP</sequence>
<dbReference type="Proteomes" id="UP000077521">
    <property type="component" value="Unassembled WGS sequence"/>
</dbReference>
<evidence type="ECO:0000256" key="1">
    <source>
        <dbReference type="SAM" id="MobiDB-lite"/>
    </source>
</evidence>
<evidence type="ECO:0000313" key="3">
    <source>
        <dbReference type="EMBL" id="KAE8239070.1"/>
    </source>
</evidence>
<comment type="caution">
    <text evidence="3">The sequence shown here is derived from an EMBL/GenBank/DDBJ whole genome shotgun (WGS) entry which is preliminary data.</text>
</comment>
<dbReference type="Pfam" id="PF00078">
    <property type="entry name" value="RVT_1"/>
    <property type="match status" value="1"/>
</dbReference>
<protein>
    <recommendedName>
        <fullName evidence="2">Reverse transcriptase domain-containing protein</fullName>
    </recommendedName>
</protein>
<feature type="compositionally biased region" description="Pro residues" evidence="1">
    <location>
        <begin position="438"/>
        <end position="447"/>
    </location>
</feature>
<evidence type="ECO:0000313" key="4">
    <source>
        <dbReference type="Proteomes" id="UP000077521"/>
    </source>
</evidence>
<dbReference type="GO" id="GO:0003824">
    <property type="term" value="F:catalytic activity"/>
    <property type="evidence" value="ECO:0007669"/>
    <property type="project" value="InterPro"/>
</dbReference>
<dbReference type="PANTHER" id="PTHR19446">
    <property type="entry name" value="REVERSE TRANSCRIPTASES"/>
    <property type="match status" value="1"/>
</dbReference>
<keyword evidence="4" id="KW-1185">Reference proteome</keyword>
<dbReference type="CDD" id="cd01650">
    <property type="entry name" value="RT_nLTR_like"/>
    <property type="match status" value="1"/>
</dbReference>
<feature type="region of interest" description="Disordered" evidence="1">
    <location>
        <begin position="1088"/>
        <end position="1108"/>
    </location>
</feature>
<dbReference type="EMBL" id="LWDF02001349">
    <property type="protein sequence ID" value="KAE8239070.1"/>
    <property type="molecule type" value="Genomic_DNA"/>
</dbReference>
<organism evidence="3 4">
    <name type="scientific">Tilletia indica</name>
    <dbReference type="NCBI Taxonomy" id="43049"/>
    <lineage>
        <taxon>Eukaryota</taxon>
        <taxon>Fungi</taxon>
        <taxon>Dikarya</taxon>
        <taxon>Basidiomycota</taxon>
        <taxon>Ustilaginomycotina</taxon>
        <taxon>Exobasidiomycetes</taxon>
        <taxon>Tilletiales</taxon>
        <taxon>Tilletiaceae</taxon>
        <taxon>Tilletia</taxon>
    </lineage>
</organism>
<evidence type="ECO:0000259" key="2">
    <source>
        <dbReference type="PROSITE" id="PS50878"/>
    </source>
</evidence>
<dbReference type="InterPro" id="IPR043502">
    <property type="entry name" value="DNA/RNA_pol_sf"/>
</dbReference>
<dbReference type="Gene3D" id="3.60.10.10">
    <property type="entry name" value="Endonuclease/exonuclease/phosphatase"/>
    <property type="match status" value="1"/>
</dbReference>
<feature type="region of interest" description="Disordered" evidence="1">
    <location>
        <begin position="432"/>
        <end position="472"/>
    </location>
</feature>
<reference evidence="3" key="2">
    <citation type="journal article" date="2019" name="IMA Fungus">
        <title>Genome sequencing and comparison of five Tilletia species to identify candidate genes for the detection of regulated species infecting wheat.</title>
        <authorList>
            <person name="Nguyen H.D.T."/>
            <person name="Sultana T."/>
            <person name="Kesanakurti P."/>
            <person name="Hambleton S."/>
        </authorList>
    </citation>
    <scope>NUCLEOTIDE SEQUENCE</scope>
    <source>
        <strain evidence="3">DAOMC 236416</strain>
    </source>
</reference>
<dbReference type="InterPro" id="IPR000477">
    <property type="entry name" value="RT_dom"/>
</dbReference>
<feature type="domain" description="Reverse transcriptase" evidence="2">
    <location>
        <begin position="499"/>
        <end position="744"/>
    </location>
</feature>
<dbReference type="PROSITE" id="PS50878">
    <property type="entry name" value="RT_POL"/>
    <property type="match status" value="1"/>
</dbReference>
<proteinExistence type="predicted"/>
<dbReference type="SUPFAM" id="SSF56672">
    <property type="entry name" value="DNA/RNA polymerases"/>
    <property type="match status" value="1"/>
</dbReference>
<name>A0A8T8SFH1_9BASI</name>
<dbReference type="InterPro" id="IPR036691">
    <property type="entry name" value="Endo/exonu/phosph_ase_sf"/>
</dbReference>
<dbReference type="SUPFAM" id="SSF56219">
    <property type="entry name" value="DNase I-like"/>
    <property type="match status" value="1"/>
</dbReference>